<comment type="similarity">
    <text evidence="1">Belongs to the CsgA/CsgB family.</text>
</comment>
<proteinExistence type="inferred from homology"/>
<evidence type="ECO:0000256" key="2">
    <source>
        <dbReference type="ARBA" id="ARBA00022729"/>
    </source>
</evidence>
<evidence type="ECO:0000313" key="4">
    <source>
        <dbReference type="EMBL" id="SEQ14254.1"/>
    </source>
</evidence>
<name>A0A1H9DLA9_9GAMM</name>
<dbReference type="Pfam" id="PF07012">
    <property type="entry name" value="Curlin_rpt"/>
    <property type="match status" value="2"/>
</dbReference>
<organism evidence="4 5">
    <name type="scientific">Solimonas aquatica</name>
    <dbReference type="NCBI Taxonomy" id="489703"/>
    <lineage>
        <taxon>Bacteria</taxon>
        <taxon>Pseudomonadati</taxon>
        <taxon>Pseudomonadota</taxon>
        <taxon>Gammaproteobacteria</taxon>
        <taxon>Nevskiales</taxon>
        <taxon>Nevskiaceae</taxon>
        <taxon>Solimonas</taxon>
    </lineage>
</organism>
<keyword evidence="5" id="KW-1185">Reference proteome</keyword>
<evidence type="ECO:0000313" key="5">
    <source>
        <dbReference type="Proteomes" id="UP000199233"/>
    </source>
</evidence>
<gene>
    <name evidence="4" type="ORF">SAMN04488038_10483</name>
</gene>
<dbReference type="Proteomes" id="UP000199233">
    <property type="component" value="Unassembled WGS sequence"/>
</dbReference>
<dbReference type="STRING" id="489703.SAMN04488038_10483"/>
<dbReference type="InterPro" id="IPR009742">
    <property type="entry name" value="Curlin_rpt"/>
</dbReference>
<evidence type="ECO:0000256" key="1">
    <source>
        <dbReference type="ARBA" id="ARBA00009766"/>
    </source>
</evidence>
<accession>A0A1H9DLA9</accession>
<evidence type="ECO:0000256" key="3">
    <source>
        <dbReference type="SAM" id="SignalP"/>
    </source>
</evidence>
<sequence length="232" mass="23631">MPVKMLTALFLLLPALALAQSSSIDQIVDAQKAFEARNTEGGASIAPAIENYLLALQSTATLALIEQSEGVGNRADIRQLAPQNQAAVFQGHGDGNLADIEQNGVGNLAIVTQTGSGNLLSALEQAGNGNSATVLQAGSFNSADIHQYGDNNSLNLQQNDQYNSATISEYGQVALSITQSNPGGSAASVNALKVSAVVESGYSSGFGPITTTGTGNTALNLCSGSDAFCASH</sequence>
<dbReference type="AlphaFoldDB" id="A0A1H9DLA9"/>
<dbReference type="GO" id="GO:0007155">
    <property type="term" value="P:cell adhesion"/>
    <property type="evidence" value="ECO:0007669"/>
    <property type="project" value="InterPro"/>
</dbReference>
<feature type="signal peptide" evidence="3">
    <location>
        <begin position="1"/>
        <end position="19"/>
    </location>
</feature>
<reference evidence="4 5" key="1">
    <citation type="submission" date="2016-10" db="EMBL/GenBank/DDBJ databases">
        <authorList>
            <person name="de Groot N.N."/>
        </authorList>
    </citation>
    <scope>NUCLEOTIDE SEQUENCE [LARGE SCALE GENOMIC DNA]</scope>
    <source>
        <strain evidence="4 5">DSM 25927</strain>
    </source>
</reference>
<keyword evidence="2 3" id="KW-0732">Signal</keyword>
<dbReference type="GO" id="GO:0009289">
    <property type="term" value="C:pilus"/>
    <property type="evidence" value="ECO:0007669"/>
    <property type="project" value="InterPro"/>
</dbReference>
<protein>
    <submittedName>
        <fullName evidence="4">Curlin associated repeat-containing protein</fullName>
    </submittedName>
</protein>
<feature type="chain" id="PRO_5011634624" evidence="3">
    <location>
        <begin position="20"/>
        <end position="232"/>
    </location>
</feature>
<dbReference type="OrthoDB" id="6165798at2"/>
<dbReference type="EMBL" id="FOFS01000004">
    <property type="protein sequence ID" value="SEQ14254.1"/>
    <property type="molecule type" value="Genomic_DNA"/>
</dbReference>